<keyword evidence="2" id="KW-1185">Reference proteome</keyword>
<comment type="caution">
    <text evidence="1">The sequence shown here is derived from an EMBL/GenBank/DDBJ whole genome shotgun (WGS) entry which is preliminary data.</text>
</comment>
<name>A0AAV6YJ53_ENGPU</name>
<sequence length="87" mass="9068">MSLMVSCLVTELEVSCSVTALPLVMSLVVSCLVTKLLINMSLLASCSVLELFIDISLMVISGTNLLNGNSLVVSCTGISKDPFVGVS</sequence>
<dbReference type="EMBL" id="WNYA01074546">
    <property type="protein sequence ID" value="KAG8535217.1"/>
    <property type="molecule type" value="Genomic_DNA"/>
</dbReference>
<evidence type="ECO:0000313" key="2">
    <source>
        <dbReference type="Proteomes" id="UP000824782"/>
    </source>
</evidence>
<evidence type="ECO:0000313" key="1">
    <source>
        <dbReference type="EMBL" id="KAG8535217.1"/>
    </source>
</evidence>
<accession>A0AAV6YJ53</accession>
<gene>
    <name evidence="1" type="ORF">GDO81_029142</name>
</gene>
<reference evidence="1" key="1">
    <citation type="thesis" date="2020" institute="ProQuest LLC" country="789 East Eisenhower Parkway, Ann Arbor, MI, USA">
        <title>Comparative Genomics and Chromosome Evolution.</title>
        <authorList>
            <person name="Mudd A.B."/>
        </authorList>
    </citation>
    <scope>NUCLEOTIDE SEQUENCE</scope>
    <source>
        <strain evidence="1">237g6f4</strain>
        <tissue evidence="1">Blood</tissue>
    </source>
</reference>
<evidence type="ECO:0008006" key="3">
    <source>
        <dbReference type="Google" id="ProtNLM"/>
    </source>
</evidence>
<protein>
    <recommendedName>
        <fullName evidence="3">NADH dehydrogenase subunit 4L</fullName>
    </recommendedName>
</protein>
<proteinExistence type="predicted"/>
<dbReference type="AlphaFoldDB" id="A0AAV6YJ53"/>
<dbReference type="Proteomes" id="UP000824782">
    <property type="component" value="Unassembled WGS sequence"/>
</dbReference>
<organism evidence="1 2">
    <name type="scientific">Engystomops pustulosus</name>
    <name type="common">Tungara frog</name>
    <name type="synonym">Physalaemus pustulosus</name>
    <dbReference type="NCBI Taxonomy" id="76066"/>
    <lineage>
        <taxon>Eukaryota</taxon>
        <taxon>Metazoa</taxon>
        <taxon>Chordata</taxon>
        <taxon>Craniata</taxon>
        <taxon>Vertebrata</taxon>
        <taxon>Euteleostomi</taxon>
        <taxon>Amphibia</taxon>
        <taxon>Batrachia</taxon>
        <taxon>Anura</taxon>
        <taxon>Neobatrachia</taxon>
        <taxon>Hyloidea</taxon>
        <taxon>Leptodactylidae</taxon>
        <taxon>Leiuperinae</taxon>
        <taxon>Engystomops</taxon>
    </lineage>
</organism>